<evidence type="ECO:0000256" key="4">
    <source>
        <dbReference type="ARBA" id="ARBA00022576"/>
    </source>
</evidence>
<comment type="catalytic activity">
    <reaction evidence="11 12 13">
        <text>O-phospho-L-serine + 2-oxoglutarate = 3-phosphooxypyruvate + L-glutamate</text>
        <dbReference type="Rhea" id="RHEA:14329"/>
        <dbReference type="ChEBI" id="CHEBI:16810"/>
        <dbReference type="ChEBI" id="CHEBI:18110"/>
        <dbReference type="ChEBI" id="CHEBI:29985"/>
        <dbReference type="ChEBI" id="CHEBI:57524"/>
        <dbReference type="EC" id="2.6.1.52"/>
    </reaction>
</comment>
<evidence type="ECO:0000256" key="2">
    <source>
        <dbReference type="ARBA" id="ARBA00005099"/>
    </source>
</evidence>
<accession>I4B604</accession>
<dbReference type="EC" id="2.6.1.52" evidence="12"/>
<sequence>MFDHRIHNFNAGPAAIPLPVLKKAQEEFLNFKGTGMSVMEMSHRSKEFEAVLARALDGVKNVMGVPDDYSIILVQGGASLQFSMVPMNLALPGKKIDLIQTGAWTQKAEKEAKKHAEVNIAATTESENFMRLPRPEEIKLTADAAYVHMCSNNTIFGTEYHWLPDTKGVPLVADMSSNICSRELDVSKYGLIFAGAQKNLGPSGVTLVIVRKDLAERADKKLPSMLQYRTYIAENSLYNTPPTFGIYMLALTMEHIQETGGLKATEARNVAKANTLYEAIDGSKGFYRCPVNKADRSRMNVNYRIYKGDTANEDLEKQFVKEAEAAGLAGLKGHRSVGGLRASIYNAVGQDSINALVAFMNDFARKNG</sequence>
<gene>
    <name evidence="12" type="primary">serC</name>
    <name evidence="15" type="ordered locus">Turpa_2065</name>
</gene>
<evidence type="ECO:0000256" key="9">
    <source>
        <dbReference type="ARBA" id="ARBA00023299"/>
    </source>
</evidence>
<feature type="binding site" evidence="12">
    <location>
        <begin position="78"/>
        <end position="79"/>
    </location>
    <ligand>
        <name>pyridoxal 5'-phosphate</name>
        <dbReference type="ChEBI" id="CHEBI:597326"/>
    </ligand>
</feature>
<dbReference type="Proteomes" id="UP000006048">
    <property type="component" value="Chromosome"/>
</dbReference>
<evidence type="ECO:0000256" key="6">
    <source>
        <dbReference type="ARBA" id="ARBA00022679"/>
    </source>
</evidence>
<comment type="pathway">
    <text evidence="2 12 13">Amino-acid biosynthesis; L-serine biosynthesis; L-serine from 3-phospho-D-glycerate: step 2/3.</text>
</comment>
<feature type="binding site" evidence="12">
    <location>
        <position position="197"/>
    </location>
    <ligand>
        <name>pyridoxal 5'-phosphate</name>
        <dbReference type="ChEBI" id="CHEBI:597326"/>
    </ligand>
</feature>
<dbReference type="RefSeq" id="WP_014803217.1">
    <property type="nucleotide sequence ID" value="NC_018020.1"/>
</dbReference>
<comment type="cofactor">
    <cofactor evidence="12">
        <name>pyridoxal 5'-phosphate</name>
        <dbReference type="ChEBI" id="CHEBI:597326"/>
    </cofactor>
    <text evidence="12">Binds 1 pyridoxal phosphate per subunit.</text>
</comment>
<keyword evidence="7 12" id="KW-0663">Pyridoxal phosphate</keyword>
<evidence type="ECO:0000256" key="10">
    <source>
        <dbReference type="ARBA" id="ARBA00047630"/>
    </source>
</evidence>
<dbReference type="UniPathway" id="UPA00244">
    <property type="reaction ID" value="UER00311"/>
</dbReference>
<feature type="modified residue" description="N6-(pyridoxal phosphate)lysine" evidence="12">
    <location>
        <position position="198"/>
    </location>
</feature>
<comment type="subunit">
    <text evidence="12">Homodimer.</text>
</comment>
<comment type="subcellular location">
    <subcellularLocation>
        <location evidence="12">Cytoplasm</location>
    </subcellularLocation>
</comment>
<evidence type="ECO:0000256" key="12">
    <source>
        <dbReference type="HAMAP-Rule" id="MF_00160"/>
    </source>
</evidence>
<dbReference type="PIRSF" id="PIRSF000525">
    <property type="entry name" value="SerC"/>
    <property type="match status" value="1"/>
</dbReference>
<dbReference type="KEGG" id="tpx:Turpa_2065"/>
<evidence type="ECO:0000256" key="8">
    <source>
        <dbReference type="ARBA" id="ARBA00023096"/>
    </source>
</evidence>
<evidence type="ECO:0000256" key="1">
    <source>
        <dbReference type="ARBA" id="ARBA00004915"/>
    </source>
</evidence>
<dbReference type="GO" id="GO:0004648">
    <property type="term" value="F:O-phospho-L-serine:2-oxoglutarate aminotransferase activity"/>
    <property type="evidence" value="ECO:0007669"/>
    <property type="project" value="UniProtKB-UniRule"/>
</dbReference>
<comment type="similarity">
    <text evidence="3 12">Belongs to the class-V pyridoxal-phosphate-dependent aminotransferase family. SerC subfamily.</text>
</comment>
<keyword evidence="12" id="KW-0963">Cytoplasm</keyword>
<feature type="binding site" evidence="12">
    <location>
        <position position="154"/>
    </location>
    <ligand>
        <name>pyridoxal 5'-phosphate</name>
        <dbReference type="ChEBI" id="CHEBI:597326"/>
    </ligand>
</feature>
<dbReference type="PATRIC" id="fig|869212.3.peg.2068"/>
<feature type="binding site" evidence="12">
    <location>
        <position position="44"/>
    </location>
    <ligand>
        <name>L-glutamate</name>
        <dbReference type="ChEBI" id="CHEBI:29985"/>
    </ligand>
</feature>
<evidence type="ECO:0000256" key="11">
    <source>
        <dbReference type="ARBA" id="ARBA00049007"/>
    </source>
</evidence>
<reference evidence="15 16" key="1">
    <citation type="submission" date="2012-06" db="EMBL/GenBank/DDBJ databases">
        <title>The complete chromosome of genome of Turneriella parva DSM 21527.</title>
        <authorList>
            <consortium name="US DOE Joint Genome Institute (JGI-PGF)"/>
            <person name="Lucas S."/>
            <person name="Han J."/>
            <person name="Lapidus A."/>
            <person name="Bruce D."/>
            <person name="Goodwin L."/>
            <person name="Pitluck S."/>
            <person name="Peters L."/>
            <person name="Kyrpides N."/>
            <person name="Mavromatis K."/>
            <person name="Ivanova N."/>
            <person name="Mikhailova N."/>
            <person name="Chertkov O."/>
            <person name="Detter J.C."/>
            <person name="Tapia R."/>
            <person name="Han C."/>
            <person name="Land M."/>
            <person name="Hauser L."/>
            <person name="Markowitz V."/>
            <person name="Cheng J.-F."/>
            <person name="Hugenholtz P."/>
            <person name="Woyke T."/>
            <person name="Wu D."/>
            <person name="Gronow S."/>
            <person name="Wellnitz S."/>
            <person name="Brambilla E."/>
            <person name="Klenk H.-P."/>
            <person name="Eisen J.A."/>
        </authorList>
    </citation>
    <scope>NUCLEOTIDE SEQUENCE [LARGE SCALE GENOMIC DNA]</scope>
    <source>
        <strain evidence="16">ATCC BAA-1111 / DSM 21527 / NCTC 11395 / H</strain>
    </source>
</reference>
<comment type="pathway">
    <text evidence="1 12">Cofactor biosynthesis; pyridoxine 5'-phosphate biosynthesis; pyridoxine 5'-phosphate from D-erythrose 4-phosphate: step 3/5.</text>
</comment>
<dbReference type="GO" id="GO:0005737">
    <property type="term" value="C:cytoplasm"/>
    <property type="evidence" value="ECO:0007669"/>
    <property type="project" value="UniProtKB-SubCell"/>
</dbReference>
<evidence type="ECO:0000256" key="3">
    <source>
        <dbReference type="ARBA" id="ARBA00006904"/>
    </source>
</evidence>
<dbReference type="InterPro" id="IPR020578">
    <property type="entry name" value="Aminotrans_V_PyrdxlP_BS"/>
</dbReference>
<dbReference type="UniPathway" id="UPA00135">
    <property type="reaction ID" value="UER00197"/>
</dbReference>
<keyword evidence="8 12" id="KW-0664">Pyridoxine biosynthesis</keyword>
<evidence type="ECO:0000256" key="7">
    <source>
        <dbReference type="ARBA" id="ARBA00022898"/>
    </source>
</evidence>
<feature type="binding site" evidence="12">
    <location>
        <begin position="239"/>
        <end position="240"/>
    </location>
    <ligand>
        <name>pyridoxal 5'-phosphate</name>
        <dbReference type="ChEBI" id="CHEBI:597326"/>
    </ligand>
</feature>
<comment type="catalytic activity">
    <reaction evidence="10 12">
        <text>4-(phosphooxy)-L-threonine + 2-oxoglutarate = (R)-3-hydroxy-2-oxo-4-phosphooxybutanoate + L-glutamate</text>
        <dbReference type="Rhea" id="RHEA:16573"/>
        <dbReference type="ChEBI" id="CHEBI:16810"/>
        <dbReference type="ChEBI" id="CHEBI:29985"/>
        <dbReference type="ChEBI" id="CHEBI:58452"/>
        <dbReference type="ChEBI" id="CHEBI:58538"/>
        <dbReference type="EC" id="2.6.1.52"/>
    </reaction>
</comment>
<comment type="caution">
    <text evidence="12">Lacks conserved residue(s) required for the propagation of feature annotation.</text>
</comment>
<dbReference type="GO" id="GO:0008615">
    <property type="term" value="P:pyridoxine biosynthetic process"/>
    <property type="evidence" value="ECO:0007669"/>
    <property type="project" value="UniProtKB-UniRule"/>
</dbReference>
<feature type="binding site" evidence="12">
    <location>
        <position position="104"/>
    </location>
    <ligand>
        <name>pyridoxal 5'-phosphate</name>
        <dbReference type="ChEBI" id="CHEBI:597326"/>
    </ligand>
</feature>
<dbReference type="GO" id="GO:0030170">
    <property type="term" value="F:pyridoxal phosphate binding"/>
    <property type="evidence" value="ECO:0007669"/>
    <property type="project" value="UniProtKB-UniRule"/>
</dbReference>
<dbReference type="HOGENOM" id="CLU_034866_0_2_12"/>
<keyword evidence="4 12" id="KW-0032">Aminotransferase</keyword>
<organism evidence="15 16">
    <name type="scientific">Turneriella parva (strain ATCC BAA-1111 / DSM 21527 / NCTC 11395 / H)</name>
    <name type="common">Leptospira parva</name>
    <dbReference type="NCBI Taxonomy" id="869212"/>
    <lineage>
        <taxon>Bacteria</taxon>
        <taxon>Pseudomonadati</taxon>
        <taxon>Spirochaetota</taxon>
        <taxon>Spirochaetia</taxon>
        <taxon>Leptospirales</taxon>
        <taxon>Leptospiraceae</taxon>
        <taxon>Turneriella</taxon>
    </lineage>
</organism>
<dbReference type="FunFam" id="3.40.640.10:FF:000010">
    <property type="entry name" value="Phosphoserine aminotransferase"/>
    <property type="match status" value="1"/>
</dbReference>
<dbReference type="SUPFAM" id="SSF53383">
    <property type="entry name" value="PLP-dependent transferases"/>
    <property type="match status" value="1"/>
</dbReference>
<dbReference type="CDD" id="cd00611">
    <property type="entry name" value="PSAT_like"/>
    <property type="match status" value="1"/>
</dbReference>
<dbReference type="InterPro" id="IPR022278">
    <property type="entry name" value="Pser_aminoTfrase"/>
</dbReference>
<keyword evidence="5 12" id="KW-0028">Amino-acid biosynthesis</keyword>
<dbReference type="PROSITE" id="PS00595">
    <property type="entry name" value="AA_TRANSFER_CLASS_5"/>
    <property type="match status" value="1"/>
</dbReference>
<evidence type="ECO:0000313" key="16">
    <source>
        <dbReference type="Proteomes" id="UP000006048"/>
    </source>
</evidence>
<evidence type="ECO:0000256" key="5">
    <source>
        <dbReference type="ARBA" id="ARBA00022605"/>
    </source>
</evidence>
<dbReference type="InterPro" id="IPR000192">
    <property type="entry name" value="Aminotrans_V_dom"/>
</dbReference>
<keyword evidence="6 12" id="KW-0808">Transferase</keyword>
<evidence type="ECO:0000259" key="14">
    <source>
        <dbReference type="Pfam" id="PF00266"/>
    </source>
</evidence>
<keyword evidence="9 12" id="KW-0718">Serine biosynthesis</keyword>
<dbReference type="Gene3D" id="3.40.640.10">
    <property type="entry name" value="Type I PLP-dependent aspartate aminotransferase-like (Major domain)"/>
    <property type="match status" value="1"/>
</dbReference>
<comment type="function">
    <text evidence="12">Catalyzes the reversible conversion of 3-phosphohydroxypyruvate to phosphoserine and of 3-hydroxy-2-oxo-4-phosphonooxybutanoate to phosphohydroxythreonine.</text>
</comment>
<dbReference type="OrthoDB" id="9809412at2"/>
<evidence type="ECO:0000256" key="13">
    <source>
        <dbReference type="RuleBase" id="RU004505"/>
    </source>
</evidence>
<dbReference type="FunFam" id="3.90.1150.10:FF:000006">
    <property type="entry name" value="Phosphoserine aminotransferase"/>
    <property type="match status" value="1"/>
</dbReference>
<dbReference type="NCBIfam" id="NF003764">
    <property type="entry name" value="PRK05355.1"/>
    <property type="match status" value="1"/>
</dbReference>
<proteinExistence type="inferred from homology"/>
<evidence type="ECO:0000313" key="15">
    <source>
        <dbReference type="EMBL" id="AFM12711.1"/>
    </source>
</evidence>
<dbReference type="STRING" id="869212.Turpa_2065"/>
<dbReference type="Gene3D" id="3.90.1150.10">
    <property type="entry name" value="Aspartate Aminotransferase, domain 1"/>
    <property type="match status" value="1"/>
</dbReference>
<dbReference type="PANTHER" id="PTHR43247:SF1">
    <property type="entry name" value="PHOSPHOSERINE AMINOTRANSFERASE"/>
    <property type="match status" value="1"/>
</dbReference>
<name>I4B604_TURPD</name>
<dbReference type="GO" id="GO:0006564">
    <property type="term" value="P:L-serine biosynthetic process"/>
    <property type="evidence" value="ECO:0007669"/>
    <property type="project" value="UniProtKB-UniRule"/>
</dbReference>
<dbReference type="NCBIfam" id="TIGR01364">
    <property type="entry name" value="serC_1"/>
    <property type="match status" value="1"/>
</dbReference>
<dbReference type="InterPro" id="IPR015421">
    <property type="entry name" value="PyrdxlP-dep_Trfase_major"/>
</dbReference>
<feature type="domain" description="Aminotransferase class V" evidence="14">
    <location>
        <begin position="6"/>
        <end position="356"/>
    </location>
</feature>
<dbReference type="InterPro" id="IPR015422">
    <property type="entry name" value="PyrdxlP-dep_Trfase_small"/>
</dbReference>
<dbReference type="PANTHER" id="PTHR43247">
    <property type="entry name" value="PHOSPHOSERINE AMINOTRANSFERASE"/>
    <property type="match status" value="1"/>
</dbReference>
<dbReference type="AlphaFoldDB" id="I4B604"/>
<dbReference type="Pfam" id="PF00266">
    <property type="entry name" value="Aminotran_5"/>
    <property type="match status" value="1"/>
</dbReference>
<dbReference type="HAMAP" id="MF_00160">
    <property type="entry name" value="SerC_aminotrans_5"/>
    <property type="match status" value="1"/>
</dbReference>
<dbReference type="InterPro" id="IPR015424">
    <property type="entry name" value="PyrdxlP-dep_Trfase"/>
</dbReference>
<feature type="binding site" evidence="12">
    <location>
        <position position="174"/>
    </location>
    <ligand>
        <name>pyridoxal 5'-phosphate</name>
        <dbReference type="ChEBI" id="CHEBI:597326"/>
    </ligand>
</feature>
<protein>
    <recommendedName>
        <fullName evidence="12">Phosphoserine aminotransferase</fullName>
        <ecNumber evidence="12">2.6.1.52</ecNumber>
    </recommendedName>
    <alternativeName>
        <fullName evidence="12">Phosphohydroxythreonine aminotransferase</fullName>
        <shortName evidence="12">PSAT</shortName>
    </alternativeName>
</protein>
<dbReference type="EMBL" id="CP002959">
    <property type="protein sequence ID" value="AFM12711.1"/>
    <property type="molecule type" value="Genomic_DNA"/>
</dbReference>
<keyword evidence="16" id="KW-1185">Reference proteome</keyword>